<sequence length="26" mass="2730">VAKIPELLCPAGSPEKLRYALAFGAD</sequence>
<feature type="non-terminal residue" evidence="1">
    <location>
        <position position="1"/>
    </location>
</feature>
<evidence type="ECO:0000313" key="1">
    <source>
        <dbReference type="EMBL" id="SVC55895.1"/>
    </source>
</evidence>
<dbReference type="EMBL" id="UINC01097845">
    <property type="protein sequence ID" value="SVC55895.1"/>
    <property type="molecule type" value="Genomic_DNA"/>
</dbReference>
<name>A0A382N6E3_9ZZZZ</name>
<dbReference type="AlphaFoldDB" id="A0A382N6E3"/>
<protein>
    <submittedName>
        <fullName evidence="1">Uncharacterized protein</fullName>
    </submittedName>
</protein>
<gene>
    <name evidence="1" type="ORF">METZ01_LOCUS308749</name>
</gene>
<organism evidence="1">
    <name type="scientific">marine metagenome</name>
    <dbReference type="NCBI Taxonomy" id="408172"/>
    <lineage>
        <taxon>unclassified sequences</taxon>
        <taxon>metagenomes</taxon>
        <taxon>ecological metagenomes</taxon>
    </lineage>
</organism>
<feature type="non-terminal residue" evidence="1">
    <location>
        <position position="26"/>
    </location>
</feature>
<reference evidence="1" key="1">
    <citation type="submission" date="2018-05" db="EMBL/GenBank/DDBJ databases">
        <authorList>
            <person name="Lanie J.A."/>
            <person name="Ng W.-L."/>
            <person name="Kazmierczak K.M."/>
            <person name="Andrzejewski T.M."/>
            <person name="Davidsen T.M."/>
            <person name="Wayne K.J."/>
            <person name="Tettelin H."/>
            <person name="Glass J.I."/>
            <person name="Rusch D."/>
            <person name="Podicherti R."/>
            <person name="Tsui H.-C.T."/>
            <person name="Winkler M.E."/>
        </authorList>
    </citation>
    <scope>NUCLEOTIDE SEQUENCE</scope>
</reference>
<accession>A0A382N6E3</accession>
<proteinExistence type="predicted"/>